<dbReference type="EMBL" id="BMXA01000001">
    <property type="protein sequence ID" value="GHA01538.1"/>
    <property type="molecule type" value="Genomic_DNA"/>
</dbReference>
<name>A0A918RJT3_9GAMM</name>
<sequence length="163" mass="18528">MACVVELFIGCENYMLLIKKVAVAALLGSLLLPLGQTWANDSVSLRKLVLVAGIRYWQAVATCDGSEDEYKLRRREGKDNWCAMEFDEICDPDKTTTAKKICAHVRGDEALADNTAEDAEKNEARTALINEQIDIERKLIVLRQRGLELQKRELELKREQVQY</sequence>
<dbReference type="AlphaFoldDB" id="A0A918RJT3"/>
<gene>
    <name evidence="1" type="ORF">GCM10008090_08360</name>
</gene>
<proteinExistence type="predicted"/>
<reference evidence="1" key="1">
    <citation type="journal article" date="2014" name="Int. J. Syst. Evol. Microbiol.">
        <title>Complete genome sequence of Corynebacterium casei LMG S-19264T (=DSM 44701T), isolated from a smear-ripened cheese.</title>
        <authorList>
            <consortium name="US DOE Joint Genome Institute (JGI-PGF)"/>
            <person name="Walter F."/>
            <person name="Albersmeier A."/>
            <person name="Kalinowski J."/>
            <person name="Ruckert C."/>
        </authorList>
    </citation>
    <scope>NUCLEOTIDE SEQUENCE</scope>
    <source>
        <strain evidence="1">KCTC 12711</strain>
    </source>
</reference>
<comment type="caution">
    <text evidence="1">The sequence shown here is derived from an EMBL/GenBank/DDBJ whole genome shotgun (WGS) entry which is preliminary data.</text>
</comment>
<keyword evidence="2" id="KW-1185">Reference proteome</keyword>
<evidence type="ECO:0000313" key="1">
    <source>
        <dbReference type="EMBL" id="GHA01538.1"/>
    </source>
</evidence>
<organism evidence="1 2">
    <name type="scientific">Arenicella chitinivorans</name>
    <dbReference type="NCBI Taxonomy" id="1329800"/>
    <lineage>
        <taxon>Bacteria</taxon>
        <taxon>Pseudomonadati</taxon>
        <taxon>Pseudomonadota</taxon>
        <taxon>Gammaproteobacteria</taxon>
        <taxon>Arenicellales</taxon>
        <taxon>Arenicellaceae</taxon>
        <taxon>Arenicella</taxon>
    </lineage>
</organism>
<accession>A0A918RJT3</accession>
<reference evidence="1" key="2">
    <citation type="submission" date="2020-09" db="EMBL/GenBank/DDBJ databases">
        <authorList>
            <person name="Sun Q."/>
            <person name="Kim S."/>
        </authorList>
    </citation>
    <scope>NUCLEOTIDE SEQUENCE</scope>
    <source>
        <strain evidence="1">KCTC 12711</strain>
    </source>
</reference>
<evidence type="ECO:0000313" key="2">
    <source>
        <dbReference type="Proteomes" id="UP000614811"/>
    </source>
</evidence>
<dbReference type="Proteomes" id="UP000614811">
    <property type="component" value="Unassembled WGS sequence"/>
</dbReference>
<protein>
    <submittedName>
        <fullName evidence="1">Uncharacterized protein</fullName>
    </submittedName>
</protein>